<keyword evidence="1" id="KW-0812">Transmembrane</keyword>
<feature type="transmembrane region" description="Helical" evidence="1">
    <location>
        <begin position="7"/>
        <end position="31"/>
    </location>
</feature>
<dbReference type="InterPro" id="IPR025470">
    <property type="entry name" value="DUF4321"/>
</dbReference>
<proteinExistence type="predicted"/>
<sequence length="82" mass="8729">MNKHKNIGWLFITIVTGVLIGSLIGSLLGKALPILTFGPGPLGINNVSADFGIVVFNFSFMVYLNLAGLIGLVLAIILFKKI</sequence>
<evidence type="ECO:0000313" key="3">
    <source>
        <dbReference type="Proteomes" id="UP000199287"/>
    </source>
</evidence>
<keyword evidence="3" id="KW-1185">Reference proteome</keyword>
<dbReference type="AlphaFoldDB" id="A0A1I3A9D3"/>
<evidence type="ECO:0000313" key="2">
    <source>
        <dbReference type="EMBL" id="SFH45941.1"/>
    </source>
</evidence>
<dbReference type="OrthoDB" id="1956360at2"/>
<name>A0A1I3A9D3_9FIRM</name>
<evidence type="ECO:0008006" key="4">
    <source>
        <dbReference type="Google" id="ProtNLM"/>
    </source>
</evidence>
<accession>A0A1I3A9D3</accession>
<dbReference type="Pfam" id="PF14209">
    <property type="entry name" value="DUF4321"/>
    <property type="match status" value="1"/>
</dbReference>
<organism evidence="2 3">
    <name type="scientific">Tindallia magadiensis</name>
    <dbReference type="NCBI Taxonomy" id="69895"/>
    <lineage>
        <taxon>Bacteria</taxon>
        <taxon>Bacillati</taxon>
        <taxon>Bacillota</taxon>
        <taxon>Clostridia</taxon>
        <taxon>Peptostreptococcales</taxon>
        <taxon>Tindalliaceae</taxon>
        <taxon>Tindallia</taxon>
    </lineage>
</organism>
<dbReference type="EMBL" id="FOQA01000001">
    <property type="protein sequence ID" value="SFH45941.1"/>
    <property type="molecule type" value="Genomic_DNA"/>
</dbReference>
<keyword evidence="1" id="KW-1133">Transmembrane helix</keyword>
<keyword evidence="1" id="KW-0472">Membrane</keyword>
<evidence type="ECO:0000256" key="1">
    <source>
        <dbReference type="SAM" id="Phobius"/>
    </source>
</evidence>
<dbReference type="RefSeq" id="WP_093368513.1">
    <property type="nucleotide sequence ID" value="NZ_FOQA01000001.1"/>
</dbReference>
<protein>
    <recommendedName>
        <fullName evidence="4">DUF4321 domain-containing protein</fullName>
    </recommendedName>
</protein>
<dbReference type="Proteomes" id="UP000199287">
    <property type="component" value="Unassembled WGS sequence"/>
</dbReference>
<gene>
    <name evidence="2" type="ORF">SAMN05192551_10142</name>
</gene>
<feature type="transmembrane region" description="Helical" evidence="1">
    <location>
        <begin position="51"/>
        <end position="79"/>
    </location>
</feature>
<reference evidence="3" key="1">
    <citation type="submission" date="2016-10" db="EMBL/GenBank/DDBJ databases">
        <authorList>
            <person name="Varghese N."/>
            <person name="Submissions S."/>
        </authorList>
    </citation>
    <scope>NUCLEOTIDE SEQUENCE [LARGE SCALE GENOMIC DNA]</scope>
    <source>
        <strain evidence="3">Z-7934</strain>
    </source>
</reference>
<dbReference type="STRING" id="69895.SAMN05192551_10142"/>